<keyword evidence="3" id="KW-1185">Reference proteome</keyword>
<keyword evidence="1" id="KW-0472">Membrane</keyword>
<dbReference type="EMBL" id="JBHSZO010000004">
    <property type="protein sequence ID" value="MFC7217220.1"/>
    <property type="molecule type" value="Genomic_DNA"/>
</dbReference>
<name>A0ABW2G933_9ACTN</name>
<evidence type="ECO:0000313" key="3">
    <source>
        <dbReference type="Proteomes" id="UP001596413"/>
    </source>
</evidence>
<proteinExistence type="predicted"/>
<evidence type="ECO:0000313" key="2">
    <source>
        <dbReference type="EMBL" id="MFC7217220.1"/>
    </source>
</evidence>
<accession>A0ABW2G933</accession>
<gene>
    <name evidence="2" type="ORF">ACFQLX_03390</name>
</gene>
<dbReference type="RefSeq" id="WP_386411741.1">
    <property type="nucleotide sequence ID" value="NZ_JBHSZO010000004.1"/>
</dbReference>
<protein>
    <recommendedName>
        <fullName evidence="4">Integral membrane protein</fullName>
    </recommendedName>
</protein>
<dbReference type="Proteomes" id="UP001596413">
    <property type="component" value="Unassembled WGS sequence"/>
</dbReference>
<feature type="transmembrane region" description="Helical" evidence="1">
    <location>
        <begin position="49"/>
        <end position="68"/>
    </location>
</feature>
<feature type="transmembrane region" description="Helical" evidence="1">
    <location>
        <begin position="74"/>
        <end position="97"/>
    </location>
</feature>
<evidence type="ECO:0008006" key="4">
    <source>
        <dbReference type="Google" id="ProtNLM"/>
    </source>
</evidence>
<reference evidence="3" key="1">
    <citation type="journal article" date="2019" name="Int. J. Syst. Evol. Microbiol.">
        <title>The Global Catalogue of Microorganisms (GCM) 10K type strain sequencing project: providing services to taxonomists for standard genome sequencing and annotation.</title>
        <authorList>
            <consortium name="The Broad Institute Genomics Platform"/>
            <consortium name="The Broad Institute Genome Sequencing Center for Infectious Disease"/>
            <person name="Wu L."/>
            <person name="Ma J."/>
        </authorList>
    </citation>
    <scope>NUCLEOTIDE SEQUENCE [LARGE SCALE GENOMIC DNA]</scope>
    <source>
        <strain evidence="3">CGMCC 1.13681</strain>
    </source>
</reference>
<comment type="caution">
    <text evidence="2">The sequence shown here is derived from an EMBL/GenBank/DDBJ whole genome shotgun (WGS) entry which is preliminary data.</text>
</comment>
<feature type="transmembrane region" description="Helical" evidence="1">
    <location>
        <begin position="6"/>
        <end position="29"/>
    </location>
</feature>
<organism evidence="2 3">
    <name type="scientific">Streptomyces polyrhachis</name>
    <dbReference type="NCBI Taxonomy" id="1282885"/>
    <lineage>
        <taxon>Bacteria</taxon>
        <taxon>Bacillati</taxon>
        <taxon>Actinomycetota</taxon>
        <taxon>Actinomycetes</taxon>
        <taxon>Kitasatosporales</taxon>
        <taxon>Streptomycetaceae</taxon>
        <taxon>Streptomyces</taxon>
    </lineage>
</organism>
<keyword evidence="1" id="KW-0812">Transmembrane</keyword>
<evidence type="ECO:0000256" key="1">
    <source>
        <dbReference type="SAM" id="Phobius"/>
    </source>
</evidence>
<keyword evidence="1" id="KW-1133">Transmembrane helix</keyword>
<sequence length="108" mass="12474">MGLLVDLALAAALPMWTAWWMWALFYWSISSLWPEKRDIGRRRLRVCRVGRAVSLGVLLATPPLAVWFAAARAYWITVSVQAAMCAVLLSLLLVHFVRRRWSRHRARI</sequence>